<dbReference type="Gene3D" id="3.40.50.300">
    <property type="entry name" value="P-loop containing nucleotide triphosphate hydrolases"/>
    <property type="match status" value="1"/>
</dbReference>
<dbReference type="InterPro" id="IPR052934">
    <property type="entry name" value="Methyl-DNA_Rec/Restrict_Enz"/>
</dbReference>
<dbReference type="SUPFAM" id="SSF52540">
    <property type="entry name" value="P-loop containing nucleoside triphosphate hydrolases"/>
    <property type="match status" value="1"/>
</dbReference>
<sequence>MNRQQYTWTGLYSELADKLLPFKDNRHKLIEKLQMVYVGLGMKLPRLDSSSTPADIDPYTVYGLFNKGISEANRKKIIAAIAKAFGIEAELPNDFDGIPVLNNLNATFYAFVGDDRRGEHDIDNLWRVFEAELALAASDTAENRRLFIEAFNATVVQFGLGWKLTMGLYWVRPLTFINLDSRNRWFMGDVSKTGPSIAEIVPKEKDSPIHDGEQYLAICDAIRAELGSDACPYADFPSLSNAAFVESERVNKEKKAAEKAAEQEAEENSLGDAGVETTHYWLYAPGEGAARWDEFYDRGVMALAWSKIGDLSAYETKEDLRQALLVQYSDKTSQKNSAHALWQLVHDVKPGDVIFAKRGMSEIIGRGVVVGDYEYVQGGSDYYPNLRRVRWTHKGSWPRDKKFAQKTLTEVTDYTDFVAEVSSYFEDVVDDDVIDEIGGDEPTPDYPEYDKDQFLSEAYMSEEQYDTLVGVLRSKKNIILQGAPGVGKTFVAKRLAYSMMGVKDPERVMMVQFHQSYSYEDFIEGYRPSAAGFELEKGAFYTFCKKAAEDDENAYFFIIDEINRGNLSKIFGELFMLIENDKRGSKNKLQLLYSRELFYVPSNVYLIGMMNTADRSLAMLDYALRRRFAFFDLKPGFGSDGFVTYRDGLDSVKLNDLLACVVSLNEDIAKDETLGEGFCIGHSYFCGMKAEDVTDAKLSAIVEYELIPMLREYWFDEPGKVREWADALRRSVK</sequence>
<dbReference type="CDD" id="cd00009">
    <property type="entry name" value="AAA"/>
    <property type="match status" value="1"/>
</dbReference>
<dbReference type="PANTHER" id="PTHR37291">
    <property type="entry name" value="5-METHYLCYTOSINE-SPECIFIC RESTRICTION ENZYME B"/>
    <property type="match status" value="1"/>
</dbReference>
<dbReference type="GO" id="GO:0005524">
    <property type="term" value="F:ATP binding"/>
    <property type="evidence" value="ECO:0007669"/>
    <property type="project" value="InterPro"/>
</dbReference>
<name>A0A6N8IMW2_9ACTN</name>
<feature type="domain" description="ATPase dynein-related AAA" evidence="1">
    <location>
        <begin position="477"/>
        <end position="628"/>
    </location>
</feature>
<evidence type="ECO:0000259" key="1">
    <source>
        <dbReference type="Pfam" id="PF07728"/>
    </source>
</evidence>
<organism evidence="2 3">
    <name type="scientific">Gordonibacter urolithinfaciens</name>
    <dbReference type="NCBI Taxonomy" id="1335613"/>
    <lineage>
        <taxon>Bacteria</taxon>
        <taxon>Bacillati</taxon>
        <taxon>Actinomycetota</taxon>
        <taxon>Coriobacteriia</taxon>
        <taxon>Eggerthellales</taxon>
        <taxon>Eggerthellaceae</taxon>
        <taxon>Gordonibacter</taxon>
    </lineage>
</organism>
<dbReference type="AlphaFoldDB" id="A0A6N8IMW2"/>
<accession>A0A6N8IMW2</accession>
<evidence type="ECO:0000313" key="3">
    <source>
        <dbReference type="Proteomes" id="UP000468327"/>
    </source>
</evidence>
<dbReference type="EMBL" id="WPOC01000026">
    <property type="protein sequence ID" value="MVN16213.1"/>
    <property type="molecule type" value="Genomic_DNA"/>
</dbReference>
<proteinExistence type="predicted"/>
<keyword evidence="3" id="KW-1185">Reference proteome</keyword>
<dbReference type="PANTHER" id="PTHR37291:SF1">
    <property type="entry name" value="TYPE IV METHYL-DIRECTED RESTRICTION ENZYME ECOKMCRB SUBUNIT"/>
    <property type="match status" value="1"/>
</dbReference>
<gene>
    <name evidence="2" type="ORF">GO738_12845</name>
</gene>
<dbReference type="Proteomes" id="UP000468327">
    <property type="component" value="Unassembled WGS sequence"/>
</dbReference>
<protein>
    <submittedName>
        <fullName evidence="2">AAA domain-containing protein</fullName>
    </submittedName>
</protein>
<evidence type="ECO:0000313" key="2">
    <source>
        <dbReference type="EMBL" id="MVN16213.1"/>
    </source>
</evidence>
<reference evidence="2 3" key="1">
    <citation type="submission" date="2019-11" db="EMBL/GenBank/DDBJ databases">
        <title>Whole genome shotgun sequencing (WGS) data from Adlercreutzia equolifaciens ResAG-91, Eggerthella lenta MRI-F36, MRI-F37, MRI-F40, ResAG-49, ResAG-88, ResAG-121, ResAG-145, and Gordonibacter sp. ResAG-5, ResAG-26, ResAG-43, ResAG-50, ResAG-59.</title>
        <authorList>
            <person name="Stoll D.A."/>
            <person name="Danylec N."/>
            <person name="Franz C.M.A.P."/>
            <person name="Huch M."/>
        </authorList>
    </citation>
    <scope>NUCLEOTIDE SEQUENCE [LARGE SCALE GENOMIC DNA]</scope>
    <source>
        <strain evidence="2 3">ResAG-59</strain>
    </source>
</reference>
<dbReference type="InterPro" id="IPR011704">
    <property type="entry name" value="ATPase_dyneun-rel_AAA"/>
</dbReference>
<dbReference type="InterPro" id="IPR027417">
    <property type="entry name" value="P-loop_NTPase"/>
</dbReference>
<dbReference type="Pfam" id="PF07728">
    <property type="entry name" value="AAA_5"/>
    <property type="match status" value="1"/>
</dbReference>
<comment type="caution">
    <text evidence="2">The sequence shown here is derived from an EMBL/GenBank/DDBJ whole genome shotgun (WGS) entry which is preliminary data.</text>
</comment>
<dbReference type="GO" id="GO:0016887">
    <property type="term" value="F:ATP hydrolysis activity"/>
    <property type="evidence" value="ECO:0007669"/>
    <property type="project" value="InterPro"/>
</dbReference>